<feature type="region of interest" description="Disordered" evidence="6">
    <location>
        <begin position="752"/>
        <end position="780"/>
    </location>
</feature>
<dbReference type="Gene3D" id="4.10.240.10">
    <property type="entry name" value="Zn(2)-C6 fungal-type DNA-binding domain"/>
    <property type="match status" value="1"/>
</dbReference>
<dbReference type="InterPro" id="IPR050815">
    <property type="entry name" value="TF_fung"/>
</dbReference>
<evidence type="ECO:0000256" key="3">
    <source>
        <dbReference type="ARBA" id="ARBA00023015"/>
    </source>
</evidence>
<feature type="compositionally biased region" description="Low complexity" evidence="6">
    <location>
        <begin position="756"/>
        <end position="771"/>
    </location>
</feature>
<evidence type="ECO:0000256" key="1">
    <source>
        <dbReference type="ARBA" id="ARBA00004123"/>
    </source>
</evidence>
<evidence type="ECO:0000256" key="4">
    <source>
        <dbReference type="ARBA" id="ARBA00023163"/>
    </source>
</evidence>
<name>A0A9P6NFC3_9BASI</name>
<dbReference type="PANTHER" id="PTHR47338:SF5">
    <property type="entry name" value="ZN(II)2CYS6 TRANSCRIPTION FACTOR (EUROFUNG)"/>
    <property type="match status" value="1"/>
</dbReference>
<reference evidence="8" key="1">
    <citation type="submission" date="2013-11" db="EMBL/GenBank/DDBJ databases">
        <title>Genome sequence of the fusiform rust pathogen reveals effectors for host alternation and coevolution with pine.</title>
        <authorList>
            <consortium name="DOE Joint Genome Institute"/>
            <person name="Smith K."/>
            <person name="Pendleton A."/>
            <person name="Kubisiak T."/>
            <person name="Anderson C."/>
            <person name="Salamov A."/>
            <person name="Aerts A."/>
            <person name="Riley R."/>
            <person name="Clum A."/>
            <person name="Lindquist E."/>
            <person name="Ence D."/>
            <person name="Campbell M."/>
            <person name="Kronenberg Z."/>
            <person name="Feau N."/>
            <person name="Dhillon B."/>
            <person name="Hamelin R."/>
            <person name="Burleigh J."/>
            <person name="Smith J."/>
            <person name="Yandell M."/>
            <person name="Nelson C."/>
            <person name="Grigoriev I."/>
            <person name="Davis J."/>
        </authorList>
    </citation>
    <scope>NUCLEOTIDE SEQUENCE</scope>
    <source>
        <strain evidence="8">G11</strain>
    </source>
</reference>
<comment type="caution">
    <text evidence="8">The sequence shown here is derived from an EMBL/GenBank/DDBJ whole genome shotgun (WGS) entry which is preliminary data.</text>
</comment>
<sequence>MQPPKQKQKQLNNNNNTSSTTTTTTSTSATTSTTCSSYQNTTNEQLIREDANHHHRSPTSILNNNHPNPKRIKIGARASIACETCRRRKVRCSGEYPICTFCASRSLRCDYDGHPDLAKPLSSTPLSTFSPTPSVFSPASTSYQNNPPLSLPSREIQRDAINTFFSHFADESLLTFFHRPTLTRQLDTDTIDPEILLSILTLAGRFCDSLKALHGNFQQTCNFYASQAHSIIRANPDIITLSRLQVHLMLGLHDCTEHEEKRGWMHIGIAIRMAQLLKLCQLDDDLDENHHLQQHIKEIDVIDLEIRRRTFWNCFLIERLFSDGKERPINLKVSDNDLIDQENFEFMIKFPCPDNEFIIGRLVSTAKFNAKPLPPWGPIPKNNVIEHEEADLFGQTMRIAEIWSKVLSYVSRGGRNKDRRCPWLIDSSFGKLDEQLSDWDSKLPNHLQYSESNLVAHSMIGQGKTYGLMHLLYFTSLLYLHRDYIPFLPPLDYHPRNGPIDGEPLWHPNTHNNQRPEPPNPEWWKTSAETCFRSANAITDMVINLSHHACALTNPFAGFAVLTAGTMHIHLWFRPNHAPFIKNVGEYLASDTRILNDLKQTWSISHQWCQALNADYAINSFIQENDNTTVLTTPIHSVRAGLMKIINIQQPNESTQTRWSLVDLVKKTHDIFSEPWPIPSALRIPTRLIGINHKIEQERSNLNNLNRPEHLFDGEPANHFVHQQEIALPDLSTLSDWNAINLLSSWGTSTSNNDINHGNHSSNTTTTTNTNGSGGLDWVV</sequence>
<dbReference type="PANTHER" id="PTHR47338">
    <property type="entry name" value="ZN(II)2CYS6 TRANSCRIPTION FACTOR (EUROFUNG)-RELATED"/>
    <property type="match status" value="1"/>
</dbReference>
<dbReference type="Proteomes" id="UP000886653">
    <property type="component" value="Unassembled WGS sequence"/>
</dbReference>
<evidence type="ECO:0000313" key="8">
    <source>
        <dbReference type="EMBL" id="KAG0145830.1"/>
    </source>
</evidence>
<comment type="subcellular location">
    <subcellularLocation>
        <location evidence="1">Nucleus</location>
    </subcellularLocation>
</comment>
<evidence type="ECO:0000256" key="5">
    <source>
        <dbReference type="ARBA" id="ARBA00023242"/>
    </source>
</evidence>
<protein>
    <recommendedName>
        <fullName evidence="7">Zn(2)-C6 fungal-type domain-containing protein</fullName>
    </recommendedName>
</protein>
<dbReference type="Pfam" id="PF04082">
    <property type="entry name" value="Fungal_trans"/>
    <property type="match status" value="1"/>
</dbReference>
<gene>
    <name evidence="8" type="ORF">CROQUDRAFT_45306</name>
</gene>
<dbReference type="EMBL" id="MU167270">
    <property type="protein sequence ID" value="KAG0145830.1"/>
    <property type="molecule type" value="Genomic_DNA"/>
</dbReference>
<dbReference type="Pfam" id="PF00172">
    <property type="entry name" value="Zn_clus"/>
    <property type="match status" value="1"/>
</dbReference>
<proteinExistence type="predicted"/>
<keyword evidence="3" id="KW-0805">Transcription regulation</keyword>
<dbReference type="GO" id="GO:0000981">
    <property type="term" value="F:DNA-binding transcription factor activity, RNA polymerase II-specific"/>
    <property type="evidence" value="ECO:0007669"/>
    <property type="project" value="InterPro"/>
</dbReference>
<keyword evidence="5" id="KW-0539">Nucleus</keyword>
<keyword evidence="4" id="KW-0804">Transcription</keyword>
<dbReference type="InterPro" id="IPR001138">
    <property type="entry name" value="Zn2Cys6_DnaBD"/>
</dbReference>
<dbReference type="GO" id="GO:0008270">
    <property type="term" value="F:zinc ion binding"/>
    <property type="evidence" value="ECO:0007669"/>
    <property type="project" value="InterPro"/>
</dbReference>
<keyword evidence="9" id="KW-1185">Reference proteome</keyword>
<dbReference type="PROSITE" id="PS50048">
    <property type="entry name" value="ZN2_CY6_FUNGAL_2"/>
    <property type="match status" value="1"/>
</dbReference>
<dbReference type="InterPro" id="IPR007219">
    <property type="entry name" value="XnlR_reg_dom"/>
</dbReference>
<feature type="compositionally biased region" description="Low complexity" evidence="6">
    <location>
        <begin position="12"/>
        <end position="37"/>
    </location>
</feature>
<dbReference type="AlphaFoldDB" id="A0A9P6NFC3"/>
<dbReference type="GO" id="GO:0006351">
    <property type="term" value="P:DNA-templated transcription"/>
    <property type="evidence" value="ECO:0007669"/>
    <property type="project" value="InterPro"/>
</dbReference>
<dbReference type="SMART" id="SM00906">
    <property type="entry name" value="Fungal_trans"/>
    <property type="match status" value="1"/>
</dbReference>
<organism evidence="8 9">
    <name type="scientific">Cronartium quercuum f. sp. fusiforme G11</name>
    <dbReference type="NCBI Taxonomy" id="708437"/>
    <lineage>
        <taxon>Eukaryota</taxon>
        <taxon>Fungi</taxon>
        <taxon>Dikarya</taxon>
        <taxon>Basidiomycota</taxon>
        <taxon>Pucciniomycotina</taxon>
        <taxon>Pucciniomycetes</taxon>
        <taxon>Pucciniales</taxon>
        <taxon>Coleosporiaceae</taxon>
        <taxon>Cronartium</taxon>
    </lineage>
</organism>
<dbReference type="SUPFAM" id="SSF57701">
    <property type="entry name" value="Zn2/Cys6 DNA-binding domain"/>
    <property type="match status" value="1"/>
</dbReference>
<evidence type="ECO:0000259" key="7">
    <source>
        <dbReference type="PROSITE" id="PS50048"/>
    </source>
</evidence>
<feature type="domain" description="Zn(2)-C6 fungal-type" evidence="7">
    <location>
        <begin position="81"/>
        <end position="111"/>
    </location>
</feature>
<dbReference type="CDD" id="cd12148">
    <property type="entry name" value="fungal_TF_MHR"/>
    <property type="match status" value="1"/>
</dbReference>
<dbReference type="PROSITE" id="PS00463">
    <property type="entry name" value="ZN2_CY6_FUNGAL_1"/>
    <property type="match status" value="1"/>
</dbReference>
<dbReference type="GO" id="GO:0003677">
    <property type="term" value="F:DNA binding"/>
    <property type="evidence" value="ECO:0007669"/>
    <property type="project" value="InterPro"/>
</dbReference>
<evidence type="ECO:0000313" key="9">
    <source>
        <dbReference type="Proteomes" id="UP000886653"/>
    </source>
</evidence>
<dbReference type="OrthoDB" id="2399539at2759"/>
<keyword evidence="2" id="KW-0479">Metal-binding</keyword>
<accession>A0A9P6NFC3</accession>
<feature type="region of interest" description="Disordered" evidence="6">
    <location>
        <begin position="1"/>
        <end position="38"/>
    </location>
</feature>
<dbReference type="SMART" id="SM00066">
    <property type="entry name" value="GAL4"/>
    <property type="match status" value="1"/>
</dbReference>
<evidence type="ECO:0000256" key="6">
    <source>
        <dbReference type="SAM" id="MobiDB-lite"/>
    </source>
</evidence>
<dbReference type="InterPro" id="IPR036864">
    <property type="entry name" value="Zn2-C6_fun-type_DNA-bd_sf"/>
</dbReference>
<dbReference type="GO" id="GO:0005634">
    <property type="term" value="C:nucleus"/>
    <property type="evidence" value="ECO:0007669"/>
    <property type="project" value="UniProtKB-SubCell"/>
</dbReference>
<evidence type="ECO:0000256" key="2">
    <source>
        <dbReference type="ARBA" id="ARBA00022723"/>
    </source>
</evidence>
<dbReference type="CDD" id="cd00067">
    <property type="entry name" value="GAL4"/>
    <property type="match status" value="1"/>
</dbReference>